<feature type="domain" description="Transposase (putative) gypsy type" evidence="3">
    <location>
        <begin position="58"/>
        <end position="121"/>
    </location>
</feature>
<keyword evidence="1" id="KW-0175">Coiled coil</keyword>
<dbReference type="InterPro" id="IPR007321">
    <property type="entry name" value="Transposase_28"/>
</dbReference>
<evidence type="ECO:0000256" key="2">
    <source>
        <dbReference type="SAM" id="MobiDB-lite"/>
    </source>
</evidence>
<evidence type="ECO:0000259" key="3">
    <source>
        <dbReference type="Pfam" id="PF04195"/>
    </source>
</evidence>
<protein>
    <submittedName>
        <fullName evidence="4">OLC1v1024593C1</fullName>
    </submittedName>
</protein>
<evidence type="ECO:0000256" key="1">
    <source>
        <dbReference type="SAM" id="Coils"/>
    </source>
</evidence>
<dbReference type="EMBL" id="OX459118">
    <property type="protein sequence ID" value="CAI9089940.1"/>
    <property type="molecule type" value="Genomic_DNA"/>
</dbReference>
<accession>A0AAV1C507</accession>
<reference evidence="4" key="1">
    <citation type="submission" date="2023-03" db="EMBL/GenBank/DDBJ databases">
        <authorList>
            <person name="Julca I."/>
        </authorList>
    </citation>
    <scope>NUCLEOTIDE SEQUENCE</scope>
</reference>
<evidence type="ECO:0000313" key="4">
    <source>
        <dbReference type="EMBL" id="CAI9089940.1"/>
    </source>
</evidence>
<name>A0AAV1C507_OLDCO</name>
<feature type="coiled-coil region" evidence="1">
    <location>
        <begin position="384"/>
        <end position="442"/>
    </location>
</feature>
<gene>
    <name evidence="4" type="ORF">OLC1_LOCUS2197</name>
</gene>
<feature type="compositionally biased region" description="Polar residues" evidence="2">
    <location>
        <begin position="610"/>
        <end position="623"/>
    </location>
</feature>
<feature type="region of interest" description="Disordered" evidence="2">
    <location>
        <begin position="606"/>
        <end position="637"/>
    </location>
</feature>
<sequence length="748" mass="83982">MVRDSEGKTVLDFVSTIDSVDKVDNLRSKYNFPSALESRAPLGNERANSPPRGRITVYDRFMHLGLRFPLYPLFEEIVQHYRTPLARFTPNLIIFVLGFARVCQYVKVVPRLILWRYFFQVVVASTSFQDWYIVKRRLRAGVKKMVEAYGGSPEWKPDFVFVKAPASYCLPWNLCETQGLGAIKDEWTQEDEECVEEFQADVGKIRKYSNVVKWNDVQYYVPPAYVKEGDKVMSLSNAGSRLFGDEDPFVIVNSDEDVTVTAAPQKKKKGIVKVGDRAKFKKAKTDVPPKETAQPSVETVPVATESVQKTVPETGPSVVPPGVGKGKGPLEGEAIVLPPQLFEGGPTVAVHTFSNPPSIECPTLEEFAAQLNETDSLRLMSAASMAYLVQLRKLREDLEAARAERDEALFEVVALEEKARQVQAKEAEIVEVQAKYNELDEKMKSFTGLHISKEELHQWCTAIMYRMMSTGGMAAALKQVNLVATKCGAHRVGVAGLRRLDQDMPIKAKWFKQLLMKDPKKTMHEAMAKVLTRLSLEQLPLWGALTGVVPKMSSPVEIASFPGDVPAVLAKGLSETDPIPEVPDEYMGIELEDADEETEEDVADIGHSGIQRTTEDASQTLSKDSSNDPSNDPLLGSDAESWTIHRVHHMVLSEEQSREFPLYSMISRILRSRTDMHSLETVAHLENDLLDAMRTHNVKVNQHLINEIKGLRKEMQHREVQSLRDHSDSLTFEAEIHDELVTMEKENA</sequence>
<keyword evidence="5" id="KW-1185">Reference proteome</keyword>
<dbReference type="AlphaFoldDB" id="A0AAV1C507"/>
<dbReference type="Pfam" id="PF04195">
    <property type="entry name" value="Transposase_28"/>
    <property type="match status" value="1"/>
</dbReference>
<proteinExistence type="predicted"/>
<organism evidence="4 5">
    <name type="scientific">Oldenlandia corymbosa var. corymbosa</name>
    <dbReference type="NCBI Taxonomy" id="529605"/>
    <lineage>
        <taxon>Eukaryota</taxon>
        <taxon>Viridiplantae</taxon>
        <taxon>Streptophyta</taxon>
        <taxon>Embryophyta</taxon>
        <taxon>Tracheophyta</taxon>
        <taxon>Spermatophyta</taxon>
        <taxon>Magnoliopsida</taxon>
        <taxon>eudicotyledons</taxon>
        <taxon>Gunneridae</taxon>
        <taxon>Pentapetalae</taxon>
        <taxon>asterids</taxon>
        <taxon>lamiids</taxon>
        <taxon>Gentianales</taxon>
        <taxon>Rubiaceae</taxon>
        <taxon>Rubioideae</taxon>
        <taxon>Spermacoceae</taxon>
        <taxon>Hedyotis-Oldenlandia complex</taxon>
        <taxon>Oldenlandia</taxon>
    </lineage>
</organism>
<evidence type="ECO:0000313" key="5">
    <source>
        <dbReference type="Proteomes" id="UP001161247"/>
    </source>
</evidence>
<dbReference type="Proteomes" id="UP001161247">
    <property type="component" value="Chromosome 1"/>
</dbReference>